<keyword evidence="3" id="KW-1185">Reference proteome</keyword>
<dbReference type="PROSITE" id="PS50088">
    <property type="entry name" value="ANK_REPEAT"/>
    <property type="match status" value="2"/>
</dbReference>
<feature type="repeat" description="ANK" evidence="1">
    <location>
        <begin position="310"/>
        <end position="342"/>
    </location>
</feature>
<keyword evidence="1" id="KW-0040">ANK repeat</keyword>
<accession>A0A9E6MH01</accession>
<dbReference type="InterPro" id="IPR036770">
    <property type="entry name" value="Ankyrin_rpt-contain_sf"/>
</dbReference>
<dbReference type="RefSeq" id="WP_246437995.1">
    <property type="nucleotide sequence ID" value="NZ_CP060138.2"/>
</dbReference>
<evidence type="ECO:0000313" key="2">
    <source>
        <dbReference type="EMBL" id="QQV74751.1"/>
    </source>
</evidence>
<dbReference type="InterPro" id="IPR051616">
    <property type="entry name" value="Cul2-RING_E3_ligase_SR"/>
</dbReference>
<dbReference type="Proteomes" id="UP000595296">
    <property type="component" value="Chromosome"/>
</dbReference>
<reference evidence="2 3" key="1">
    <citation type="journal article" date="2021" name="Int. J. Syst. Evol. Microbiol.">
        <title>Characterization of a novel transitional group Rickettsia species (Rickettsia tillamookensis sp. nov.) from the western black-legged tick, Ixodes pacificus.</title>
        <authorList>
            <person name="Gauthier D.T."/>
            <person name="Karpathy S.E."/>
            <person name="Grizzard S.L."/>
            <person name="Batra D."/>
            <person name="Rowe L.A."/>
            <person name="Paddock C.D."/>
        </authorList>
    </citation>
    <scope>NUCLEOTIDE SEQUENCE [LARGE SCALE GENOMIC DNA]</scope>
    <source>
        <strain evidence="2 3">Tillamook 23</strain>
    </source>
</reference>
<name>A0A9E6MH01_9RICK</name>
<dbReference type="Pfam" id="PF12796">
    <property type="entry name" value="Ank_2"/>
    <property type="match status" value="1"/>
</dbReference>
<evidence type="ECO:0000256" key="1">
    <source>
        <dbReference type="PROSITE-ProRule" id="PRU00023"/>
    </source>
</evidence>
<gene>
    <name evidence="2" type="ORF">H6P87_00291</name>
</gene>
<organism evidence="2 3">
    <name type="scientific">Rickettsia tillamookensis</name>
    <dbReference type="NCBI Taxonomy" id="2761623"/>
    <lineage>
        <taxon>Bacteria</taxon>
        <taxon>Pseudomonadati</taxon>
        <taxon>Pseudomonadota</taxon>
        <taxon>Alphaproteobacteria</taxon>
        <taxon>Rickettsiales</taxon>
        <taxon>Rickettsiaceae</taxon>
        <taxon>Rickettsieae</taxon>
        <taxon>Rickettsia</taxon>
        <taxon>spotted fever group</taxon>
    </lineage>
</organism>
<dbReference type="InterPro" id="IPR002110">
    <property type="entry name" value="Ankyrin_rpt"/>
</dbReference>
<proteinExistence type="predicted"/>
<evidence type="ECO:0000313" key="3">
    <source>
        <dbReference type="Proteomes" id="UP000595296"/>
    </source>
</evidence>
<protein>
    <recommendedName>
        <fullName evidence="4">Ankyrin repeat protein</fullName>
    </recommendedName>
</protein>
<feature type="repeat" description="ANK" evidence="1">
    <location>
        <begin position="277"/>
        <end position="309"/>
    </location>
</feature>
<dbReference type="SMART" id="SM00248">
    <property type="entry name" value="ANK"/>
    <property type="match status" value="5"/>
</dbReference>
<evidence type="ECO:0008006" key="4">
    <source>
        <dbReference type="Google" id="ProtNLM"/>
    </source>
</evidence>
<dbReference type="EMBL" id="CP060138">
    <property type="protein sequence ID" value="QQV74751.1"/>
    <property type="molecule type" value="Genomic_DNA"/>
</dbReference>
<dbReference type="PANTHER" id="PTHR46224">
    <property type="entry name" value="ANKYRIN REPEAT FAMILY PROTEIN"/>
    <property type="match status" value="1"/>
</dbReference>
<dbReference type="SUPFAM" id="SSF48403">
    <property type="entry name" value="Ankyrin repeat"/>
    <property type="match status" value="2"/>
</dbReference>
<dbReference type="PROSITE" id="PS50297">
    <property type="entry name" value="ANK_REP_REGION"/>
    <property type="match status" value="2"/>
</dbReference>
<sequence length="571" mass="65081">MKKQAEKIEITDDIIKNKFDEILSGKDIEVQQIMGFNNIDEIKRYEFLRENFVKEVKSLINNLSYSSNPLKVAYKVAYNFTGKMAKDPIPVIYSAIADNDIDLVEALLTSLRVDPNTEFNQYPTNTFLEAALSRNKEMVKCLLKKGADPIFGFYKMIKESKAAAEMGFDNIEDYSKAKAAINDNLIPEEEKSTLNAKIKKHEFLRESFITKFKVFIEDPNKNTCDAYYKVYCDIATITNNPEYFTVKAIQQGDYDLVNTLLTAFSIAPNKVAYVLSDSGCLLYFACINHQKEIAELLIKKGADVNFSDNYYKPPLYSAIEAGHLDMVAFLLENGANPNYMGNQIFSCLEEATFRNQDIAIVTKLLAYGANMEFKSSTKTVFETLTSLSSSDQGQDKQNKMMKVFLQYGANPEGLDPDCQRFYDMEIMYKPLRALLTLESAFRRNDYTAIKDIDKKDLAEFIQWKSEIWPVKNVSKNEYIKNLSELITFSKQVQLDSDDSIKQPLIKLKEKIDKLAPSLKFQCLVKTADIIKGDVEGTITFDNELKYNTIMDLLEKNGFQVDVTGKIEEHAA</sequence>
<dbReference type="Gene3D" id="1.25.40.20">
    <property type="entry name" value="Ankyrin repeat-containing domain"/>
    <property type="match status" value="2"/>
</dbReference>